<protein>
    <submittedName>
        <fullName evidence="3">Uncharacterized protein</fullName>
    </submittedName>
</protein>
<name>A0A564VSR8_9FIRM</name>
<dbReference type="RefSeq" id="WP_243121619.1">
    <property type="nucleotide sequence ID" value="NZ_CABHMX010000001.1"/>
</dbReference>
<feature type="region of interest" description="Disordered" evidence="1">
    <location>
        <begin position="145"/>
        <end position="214"/>
    </location>
</feature>
<evidence type="ECO:0000313" key="4">
    <source>
        <dbReference type="Proteomes" id="UP000408482"/>
    </source>
</evidence>
<feature type="transmembrane region" description="Helical" evidence="2">
    <location>
        <begin position="349"/>
        <end position="377"/>
    </location>
</feature>
<feature type="compositionally biased region" description="Basic and acidic residues" evidence="1">
    <location>
        <begin position="145"/>
        <end position="164"/>
    </location>
</feature>
<feature type="compositionally biased region" description="Basic and acidic residues" evidence="1">
    <location>
        <begin position="181"/>
        <end position="192"/>
    </location>
</feature>
<keyword evidence="2" id="KW-0472">Membrane</keyword>
<evidence type="ECO:0000256" key="2">
    <source>
        <dbReference type="SAM" id="Phobius"/>
    </source>
</evidence>
<dbReference type="InterPro" id="IPR043756">
    <property type="entry name" value="DUF5702"/>
</dbReference>
<accession>A0A564VSR8</accession>
<gene>
    <name evidence="3" type="ORF">RSSSTS7063_02880</name>
</gene>
<dbReference type="EMBL" id="CABHNW010000055">
    <property type="protein sequence ID" value="VUX35549.1"/>
    <property type="molecule type" value="Genomic_DNA"/>
</dbReference>
<dbReference type="Proteomes" id="UP000408482">
    <property type="component" value="Unassembled WGS sequence"/>
</dbReference>
<evidence type="ECO:0000313" key="3">
    <source>
        <dbReference type="EMBL" id="VUX35549.1"/>
    </source>
</evidence>
<sequence>MAGNVKKGSITIFLALILSLVLSLVCASIESVRMAAARTQILNSMDIGLYSLFGQYDRTLLEDYELFALYAGGKEELDMASVYDDFQTYMKPVLKQNSQKLELLQGGFNGYQLLSDGKGEIFYQQAVQYMRETLGSQGVQTLLGKLKDQEKKTEDAEKKGEQAENKGTLDSYDSAITDAAQKSEEAKKEQEQQKNQGDFSDAGNGDDFTGGVDESVENPIPIIRRVRKMGLLDLVVPSERGISDAVTDRKSLTSGRKLQTGLMLDTDIRSDNSYTSGILFGQYLLKKLGNYRRPAAAGLNYQVEYILGGKNSDRENLKSVAGKLLVIRQGVNMAYLLSDGGKRIQVETLALAIASGFLIPPAAAVIEAALIFCWAFAESILDVRELFAGGHVPLIKNSSDWQLSLSNLPNILDKMDSSRKDTGNGMSYEDYLQVLLMAKGKQDKVLRGMDMIECSVREKGKRPGFQMDHCITALEASADVKANRRKIFTVTRQYAYE</sequence>
<reference evidence="3 4" key="1">
    <citation type="submission" date="2019-07" db="EMBL/GenBank/DDBJ databases">
        <authorList>
            <person name="Hibberd C M."/>
            <person name="Gehrig L. J."/>
            <person name="Chang H.-W."/>
            <person name="Venkatesh S."/>
        </authorList>
    </citation>
    <scope>NUCLEOTIDE SEQUENCE [LARGE SCALE GENOMIC DNA]</scope>
    <source>
        <strain evidence="3">Blautia_luti_SSTS_Bg7063</strain>
    </source>
</reference>
<keyword evidence="2" id="KW-0812">Transmembrane</keyword>
<dbReference type="AlphaFoldDB" id="A0A564VSR8"/>
<organism evidence="3 4">
    <name type="scientific">Blautia luti</name>
    <dbReference type="NCBI Taxonomy" id="89014"/>
    <lineage>
        <taxon>Bacteria</taxon>
        <taxon>Bacillati</taxon>
        <taxon>Bacillota</taxon>
        <taxon>Clostridia</taxon>
        <taxon>Lachnospirales</taxon>
        <taxon>Lachnospiraceae</taxon>
        <taxon>Blautia</taxon>
    </lineage>
</organism>
<evidence type="ECO:0000256" key="1">
    <source>
        <dbReference type="SAM" id="MobiDB-lite"/>
    </source>
</evidence>
<dbReference type="Pfam" id="PF18960">
    <property type="entry name" value="DUF5702"/>
    <property type="match status" value="1"/>
</dbReference>
<keyword evidence="2" id="KW-1133">Transmembrane helix</keyword>
<proteinExistence type="predicted"/>
<keyword evidence="4" id="KW-1185">Reference proteome</keyword>